<organism evidence="4 5">
    <name type="scientific">Chlamydomonas schloesseri</name>
    <dbReference type="NCBI Taxonomy" id="2026947"/>
    <lineage>
        <taxon>Eukaryota</taxon>
        <taxon>Viridiplantae</taxon>
        <taxon>Chlorophyta</taxon>
        <taxon>core chlorophytes</taxon>
        <taxon>Chlorophyceae</taxon>
        <taxon>CS clade</taxon>
        <taxon>Chlamydomonadales</taxon>
        <taxon>Chlamydomonadaceae</taxon>
        <taxon>Chlamydomonas</taxon>
    </lineage>
</organism>
<comment type="caution">
    <text evidence="4">The sequence shown here is derived from an EMBL/GenBank/DDBJ whole genome shotgun (WGS) entry which is preliminary data.</text>
</comment>
<feature type="compositionally biased region" description="Polar residues" evidence="1">
    <location>
        <begin position="178"/>
        <end position="191"/>
    </location>
</feature>
<feature type="compositionally biased region" description="Gly residues" evidence="1">
    <location>
        <begin position="209"/>
        <end position="220"/>
    </location>
</feature>
<dbReference type="InterPro" id="IPR009057">
    <property type="entry name" value="Homeodomain-like_sf"/>
</dbReference>
<dbReference type="AlphaFoldDB" id="A0A836BBT1"/>
<feature type="region of interest" description="Disordered" evidence="1">
    <location>
        <begin position="472"/>
        <end position="500"/>
    </location>
</feature>
<feature type="compositionally biased region" description="Low complexity" evidence="1">
    <location>
        <begin position="810"/>
        <end position="831"/>
    </location>
</feature>
<dbReference type="GO" id="GO:0000978">
    <property type="term" value="F:RNA polymerase II cis-regulatory region sequence-specific DNA binding"/>
    <property type="evidence" value="ECO:0007669"/>
    <property type="project" value="TreeGrafter"/>
</dbReference>
<dbReference type="SMART" id="SM00717">
    <property type="entry name" value="SANT"/>
    <property type="match status" value="1"/>
</dbReference>
<dbReference type="SUPFAM" id="SSF46689">
    <property type="entry name" value="Homeodomain-like"/>
    <property type="match status" value="1"/>
</dbReference>
<evidence type="ECO:0000313" key="4">
    <source>
        <dbReference type="EMBL" id="KAG2453159.1"/>
    </source>
</evidence>
<feature type="compositionally biased region" description="Gly residues" evidence="1">
    <location>
        <begin position="482"/>
        <end position="493"/>
    </location>
</feature>
<dbReference type="Pfam" id="PF00249">
    <property type="entry name" value="Myb_DNA-binding"/>
    <property type="match status" value="1"/>
</dbReference>
<dbReference type="PANTHER" id="PTHR45614:SF150">
    <property type="entry name" value="MYB-LIKE DNA-BINDING DOMAIN CONTAINING PROTEIN, EXPRESSED"/>
    <property type="match status" value="1"/>
</dbReference>
<sequence length="1147" mass="115463">MTDTGAIATSKKNWSAQEEAILAREHASHGNKWAVIARSLPGRTENDVKNLWHSTVRGKNIQRTSLLLSYARAAKDCYDDAASRRAAYDNVVQQLQAAGVPLDAMVFGGVVCPATFTPPNAAPSGSGSAHGGSIANGPASCNLQQQELCGAAGSGPITAARPALPCIVTTIAHGDTGSHPNSRAHTPSHGQRSPYGAEAYLHSDPSRGQDGGGGGGGGGMTFDELFEAAPLPHAWVHQARSPYSTSEVPQQYDSGLCYNDLPNSSSAILRATSSGLTGPQRHQPPPPLTAGLGFGLLVIDASTSGGGGGGGIASPFNTPTAAAAYSARRALRPASTLGLVATASGQTINAEAAANAFNQTLRNGPSSSASIGGCVIDAEAHLMQRLRLSSPAPSPRSTTSMGRQAGGNNTVEAVRAQQSLMLHRTISSPASRGSFSTRATSTGAPFVSGTVPSAHGGAPVGTNSGALPSAVTSVSGAAADGPQGGGTAGGDAPGNGPRLSQWLNLYHSKAPGTDDGGCSTPASAPQPYMYASGSVTAAAAGAAVAAQRQPYPPQHQHQSQQRQSAYSTLTQAAYAQQRQQRHARRMSQPDIVSQRTFSGTSTGFLGSQAPQPAAPTSEAGGYPNACAPEYGTQGGGIWVKQDEYGHVSYPADADAFMVDCGGRDPYGQYVNEAAAQRASLRTAPHAPAYEWQQQGQLVQLGQLTQAQQPYSQQHQQPYSQEQLYQDPADACDGAQAEQQGGWVQANGAPPSSASPSSATETTTCVTTAIGAAHHQHGGDGSTYQVLAAADGAGGGSIGRYPTSGSAMYGQQQQQHLPPSSHSSHTQPCHSQGPPQHRGSASWSSMPPPYGISGGVSGSVSEYYSGGGGGGGYTFPTNEVNDCVAALDVLLEDALEAEGGEPQIDGLLVEVTAAAEAGGGGGGDDLCYLGHQGVYSHPPPAGLAGHQAPQVVSYDQKHGGSGGGVDPGTIASGPHQASLTTASGVCVIDFSSVGSRPQAAGGTSTTGTASRLSLSRLGGQHMHQQQQAPAAAAAAALLMGGSAGPAPPHTTSLGSAGVGGGLYPQPQGLRTTGNTSFVLPGGYGGGGDTSTGVQRTISGVPVPAGRATSTGMGSLLVPTATDAGAVMGLGAAELAELGFGIDDVDMAF</sequence>
<dbReference type="PROSITE" id="PS51294">
    <property type="entry name" value="HTH_MYB"/>
    <property type="match status" value="1"/>
</dbReference>
<dbReference type="Gene3D" id="1.10.10.60">
    <property type="entry name" value="Homeodomain-like"/>
    <property type="match status" value="1"/>
</dbReference>
<accession>A0A836BBT1</accession>
<feature type="region of interest" description="Disordered" evidence="1">
    <location>
        <begin position="797"/>
        <end position="847"/>
    </location>
</feature>
<gene>
    <name evidence="4" type="ORF">HYH02_002485</name>
</gene>
<keyword evidence="5" id="KW-1185">Reference proteome</keyword>
<dbReference type="GO" id="GO:0005634">
    <property type="term" value="C:nucleus"/>
    <property type="evidence" value="ECO:0007669"/>
    <property type="project" value="TreeGrafter"/>
</dbReference>
<proteinExistence type="predicted"/>
<feature type="compositionally biased region" description="Polar residues" evidence="1">
    <location>
        <begin position="590"/>
        <end position="610"/>
    </location>
</feature>
<feature type="domain" description="Myb-like" evidence="2">
    <location>
        <begin position="6"/>
        <end position="56"/>
    </location>
</feature>
<evidence type="ECO:0000259" key="2">
    <source>
        <dbReference type="PROSITE" id="PS50090"/>
    </source>
</evidence>
<dbReference type="CDD" id="cd00167">
    <property type="entry name" value="SANT"/>
    <property type="match status" value="1"/>
</dbReference>
<feature type="region of interest" description="Disordered" evidence="1">
    <location>
        <begin position="546"/>
        <end position="625"/>
    </location>
</feature>
<dbReference type="InterPro" id="IPR017930">
    <property type="entry name" value="Myb_dom"/>
</dbReference>
<dbReference type="InterPro" id="IPR001005">
    <property type="entry name" value="SANT/Myb"/>
</dbReference>
<dbReference type="EMBL" id="JAEHOD010000004">
    <property type="protein sequence ID" value="KAG2453159.1"/>
    <property type="molecule type" value="Genomic_DNA"/>
</dbReference>
<feature type="domain" description="HTH myb-type" evidence="3">
    <location>
        <begin position="11"/>
        <end position="60"/>
    </location>
</feature>
<feature type="compositionally biased region" description="Low complexity" evidence="1">
    <location>
        <begin position="546"/>
        <end position="578"/>
    </location>
</feature>
<dbReference type="InterPro" id="IPR050560">
    <property type="entry name" value="MYB_TF"/>
</dbReference>
<feature type="region of interest" description="Disordered" evidence="1">
    <location>
        <begin position="389"/>
        <end position="409"/>
    </location>
</feature>
<feature type="region of interest" description="Disordered" evidence="1">
    <location>
        <begin position="953"/>
        <end position="975"/>
    </location>
</feature>
<evidence type="ECO:0000313" key="5">
    <source>
        <dbReference type="Proteomes" id="UP000613740"/>
    </source>
</evidence>
<feature type="compositionally biased region" description="Low complexity" evidence="1">
    <location>
        <begin position="389"/>
        <end position="400"/>
    </location>
</feature>
<dbReference type="GO" id="GO:0000981">
    <property type="term" value="F:DNA-binding transcription factor activity, RNA polymerase II-specific"/>
    <property type="evidence" value="ECO:0007669"/>
    <property type="project" value="TreeGrafter"/>
</dbReference>
<evidence type="ECO:0000259" key="3">
    <source>
        <dbReference type="PROSITE" id="PS51294"/>
    </source>
</evidence>
<feature type="compositionally biased region" description="Low complexity" evidence="1">
    <location>
        <begin position="748"/>
        <end position="761"/>
    </location>
</feature>
<feature type="region of interest" description="Disordered" evidence="1">
    <location>
        <begin position="175"/>
        <end position="223"/>
    </location>
</feature>
<dbReference type="PANTHER" id="PTHR45614">
    <property type="entry name" value="MYB PROTEIN-RELATED"/>
    <property type="match status" value="1"/>
</dbReference>
<name>A0A836BBT1_9CHLO</name>
<evidence type="ECO:0000256" key="1">
    <source>
        <dbReference type="SAM" id="MobiDB-lite"/>
    </source>
</evidence>
<reference evidence="4" key="1">
    <citation type="journal article" date="2020" name="bioRxiv">
        <title>Comparative genomics of Chlamydomonas.</title>
        <authorList>
            <person name="Craig R.J."/>
            <person name="Hasan A.R."/>
            <person name="Ness R.W."/>
            <person name="Keightley P.D."/>
        </authorList>
    </citation>
    <scope>NUCLEOTIDE SEQUENCE</scope>
    <source>
        <strain evidence="4">CCAP 11/173</strain>
    </source>
</reference>
<dbReference type="Proteomes" id="UP000613740">
    <property type="component" value="Unassembled WGS sequence"/>
</dbReference>
<dbReference type="PROSITE" id="PS50090">
    <property type="entry name" value="MYB_LIKE"/>
    <property type="match status" value="1"/>
</dbReference>
<feature type="region of interest" description="Disordered" evidence="1">
    <location>
        <begin position="729"/>
        <end position="761"/>
    </location>
</feature>
<dbReference type="OrthoDB" id="10632616at2759"/>
<protein>
    <submittedName>
        <fullName evidence="4">Uncharacterized protein</fullName>
    </submittedName>
</protein>